<keyword evidence="2" id="KW-0378">Hydrolase</keyword>
<reference evidence="2 3" key="1">
    <citation type="submission" date="2024-09" db="EMBL/GenBank/DDBJ databases">
        <authorList>
            <person name="Lee S.D."/>
        </authorList>
    </citation>
    <scope>NUCLEOTIDE SEQUENCE [LARGE SCALE GENOMIC DNA]</scope>
    <source>
        <strain evidence="2 3">N8-3</strain>
    </source>
</reference>
<accession>A0ABV6W2N6</accession>
<dbReference type="PANTHER" id="PTHR46623:SF6">
    <property type="entry name" value="ALPHA_BETA-HYDROLASES SUPERFAMILY PROTEIN"/>
    <property type="match status" value="1"/>
</dbReference>
<proteinExistence type="predicted"/>
<feature type="domain" description="Dienelactone hydrolase" evidence="1">
    <location>
        <begin position="19"/>
        <end position="247"/>
    </location>
</feature>
<evidence type="ECO:0000259" key="1">
    <source>
        <dbReference type="Pfam" id="PF01738"/>
    </source>
</evidence>
<name>A0ABV6W2N6_9ACTN</name>
<dbReference type="SUPFAM" id="SSF53474">
    <property type="entry name" value="alpha/beta-Hydrolases"/>
    <property type="match status" value="1"/>
</dbReference>
<protein>
    <submittedName>
        <fullName evidence="2">Dienelactone hydrolase family protein</fullName>
        <ecNumber evidence="2">3.1.-.-</ecNumber>
    </submittedName>
</protein>
<dbReference type="GO" id="GO:0016787">
    <property type="term" value="F:hydrolase activity"/>
    <property type="evidence" value="ECO:0007669"/>
    <property type="project" value="UniProtKB-KW"/>
</dbReference>
<organism evidence="2 3">
    <name type="scientific">Streptacidiphilus cavernicola</name>
    <dbReference type="NCBI Taxonomy" id="3342716"/>
    <lineage>
        <taxon>Bacteria</taxon>
        <taxon>Bacillati</taxon>
        <taxon>Actinomycetota</taxon>
        <taxon>Actinomycetes</taxon>
        <taxon>Kitasatosporales</taxon>
        <taxon>Streptomycetaceae</taxon>
        <taxon>Streptacidiphilus</taxon>
    </lineage>
</organism>
<dbReference type="Proteomes" id="UP001592531">
    <property type="component" value="Unassembled WGS sequence"/>
</dbReference>
<evidence type="ECO:0000313" key="2">
    <source>
        <dbReference type="EMBL" id="MFC1420111.1"/>
    </source>
</evidence>
<gene>
    <name evidence="2" type="ORF">ACEZDE_26235</name>
</gene>
<evidence type="ECO:0000313" key="3">
    <source>
        <dbReference type="Proteomes" id="UP001592531"/>
    </source>
</evidence>
<dbReference type="InterPro" id="IPR051049">
    <property type="entry name" value="Dienelactone_hydrolase-like"/>
</dbReference>
<dbReference type="EC" id="3.1.-.-" evidence="2"/>
<dbReference type="Pfam" id="PF01738">
    <property type="entry name" value="DLH"/>
    <property type="match status" value="1"/>
</dbReference>
<comment type="caution">
    <text evidence="2">The sequence shown here is derived from an EMBL/GenBank/DDBJ whole genome shotgun (WGS) entry which is preliminary data.</text>
</comment>
<dbReference type="Gene3D" id="3.40.50.1820">
    <property type="entry name" value="alpha/beta hydrolase"/>
    <property type="match status" value="1"/>
</dbReference>
<dbReference type="InterPro" id="IPR029058">
    <property type="entry name" value="AB_hydrolase_fold"/>
</dbReference>
<keyword evidence="3" id="KW-1185">Reference proteome</keyword>
<dbReference type="PANTHER" id="PTHR46623">
    <property type="entry name" value="CARBOXYMETHYLENEBUTENOLIDASE-RELATED"/>
    <property type="match status" value="1"/>
</dbReference>
<dbReference type="RefSeq" id="WP_380540707.1">
    <property type="nucleotide sequence ID" value="NZ_JBHFAB010000023.1"/>
</dbReference>
<sequence length="255" mass="26703">MSDATTDIVTGWTEIAPGFAAYQAVPSGQDPAGAVIVLPELFGLNADIRGVVERLAREGYAAVAPDVHWRREPRASLPYGDAGRTRGFELLHAITRAEVLADLAAAHEAALRLAPGGRVAVFGVSFGGHLGLLGATELPFALVVSVYGGWTVHGGIPVAEPRPPLADAPKIAANGAFVLGFYGTLDHAVQPSEVEEIEALLTEAKVPHEVVRIPGVGHGFLCEARPDDYDADAAALTWAKVNQALREQLTVPDGA</sequence>
<dbReference type="InterPro" id="IPR002925">
    <property type="entry name" value="Dienelactn_hydro"/>
</dbReference>
<dbReference type="EMBL" id="JBHFAB010000023">
    <property type="protein sequence ID" value="MFC1420111.1"/>
    <property type="molecule type" value="Genomic_DNA"/>
</dbReference>